<keyword evidence="1" id="KW-0472">Membrane</keyword>
<keyword evidence="1" id="KW-1133">Transmembrane helix</keyword>
<keyword evidence="1" id="KW-0812">Transmembrane</keyword>
<feature type="transmembrane region" description="Helical" evidence="1">
    <location>
        <begin position="44"/>
        <end position="65"/>
    </location>
</feature>
<feature type="transmembrane region" description="Helical" evidence="1">
    <location>
        <begin position="6"/>
        <end position="32"/>
    </location>
</feature>
<dbReference type="Proteomes" id="UP000664480">
    <property type="component" value="Unassembled WGS sequence"/>
</dbReference>
<reference evidence="2 3" key="1">
    <citation type="submission" date="2021-03" db="EMBL/GenBank/DDBJ databases">
        <title>novel species isolated from a fishpond in China.</title>
        <authorList>
            <person name="Lu H."/>
            <person name="Cai Z."/>
        </authorList>
    </citation>
    <scope>NUCLEOTIDE SEQUENCE [LARGE SCALE GENOMIC DNA]</scope>
    <source>
        <strain evidence="2 3">YJ13C</strain>
    </source>
</reference>
<dbReference type="EMBL" id="JAFKCU010000006">
    <property type="protein sequence ID" value="MBN7817595.1"/>
    <property type="molecule type" value="Genomic_DNA"/>
</dbReference>
<dbReference type="RefSeq" id="WP_206588261.1">
    <property type="nucleotide sequence ID" value="NZ_JAFKCU010000006.1"/>
</dbReference>
<evidence type="ECO:0000256" key="1">
    <source>
        <dbReference type="SAM" id="Phobius"/>
    </source>
</evidence>
<proteinExistence type="predicted"/>
<sequence length="123" mass="13128">MKFISLLILSVLIVVFINPIAPFWIIMILLGISSALVGAKGASSFLATGLGMGLAWLGQTIFLDFSTGSQLPYQMGEIMGLGSGMVLIAITGVLGFLLGGFSGMTGSYFRRLFKKKPENIYRG</sequence>
<keyword evidence="3" id="KW-1185">Reference proteome</keyword>
<organism evidence="2 3">
    <name type="scientific">Algoriphagus pacificus</name>
    <dbReference type="NCBI Taxonomy" id="2811234"/>
    <lineage>
        <taxon>Bacteria</taxon>
        <taxon>Pseudomonadati</taxon>
        <taxon>Bacteroidota</taxon>
        <taxon>Cytophagia</taxon>
        <taxon>Cytophagales</taxon>
        <taxon>Cyclobacteriaceae</taxon>
        <taxon>Algoriphagus</taxon>
    </lineage>
</organism>
<name>A0ABS3CKH0_9BACT</name>
<evidence type="ECO:0000313" key="3">
    <source>
        <dbReference type="Proteomes" id="UP000664480"/>
    </source>
</evidence>
<feature type="transmembrane region" description="Helical" evidence="1">
    <location>
        <begin position="85"/>
        <end position="109"/>
    </location>
</feature>
<comment type="caution">
    <text evidence="2">The sequence shown here is derived from an EMBL/GenBank/DDBJ whole genome shotgun (WGS) entry which is preliminary data.</text>
</comment>
<accession>A0ABS3CKH0</accession>
<evidence type="ECO:0000313" key="2">
    <source>
        <dbReference type="EMBL" id="MBN7817595.1"/>
    </source>
</evidence>
<protein>
    <submittedName>
        <fullName evidence="2">Uncharacterized protein</fullName>
    </submittedName>
</protein>
<gene>
    <name evidence="2" type="ORF">J0A69_19285</name>
</gene>